<dbReference type="AlphaFoldDB" id="A0AA42DNF3"/>
<dbReference type="GO" id="GO:0055040">
    <property type="term" value="C:periplasmic flagellum"/>
    <property type="evidence" value="ECO:0007669"/>
    <property type="project" value="UniProtKB-SubCell"/>
</dbReference>
<evidence type="ECO:0000259" key="4">
    <source>
        <dbReference type="Pfam" id="PF09992"/>
    </source>
</evidence>
<dbReference type="Pfam" id="PF09992">
    <property type="entry name" value="NAGPA"/>
    <property type="match status" value="1"/>
</dbReference>
<feature type="domain" description="Phosphodiester glycosidase" evidence="4">
    <location>
        <begin position="250"/>
        <end position="393"/>
    </location>
</feature>
<dbReference type="Proteomes" id="UP001169242">
    <property type="component" value="Unassembled WGS sequence"/>
</dbReference>
<gene>
    <name evidence="5" type="ORF">PBV87_12205</name>
</gene>
<name>A0AA42DNF3_9FIRM</name>
<evidence type="ECO:0000313" key="5">
    <source>
        <dbReference type="EMBL" id="MDA3732248.1"/>
    </source>
</evidence>
<keyword evidence="5" id="KW-0378">Hydrolase</keyword>
<keyword evidence="2" id="KW-0574">Periplasm</keyword>
<accession>A0AA42DNF3</accession>
<keyword evidence="6" id="KW-1185">Reference proteome</keyword>
<feature type="signal peptide" evidence="3">
    <location>
        <begin position="1"/>
        <end position="25"/>
    </location>
</feature>
<dbReference type="GO" id="GO:0030288">
    <property type="term" value="C:outer membrane-bounded periplasmic space"/>
    <property type="evidence" value="ECO:0007669"/>
    <property type="project" value="InterPro"/>
</dbReference>
<comment type="subcellular location">
    <subcellularLocation>
        <location evidence="1">Periplasmic flagellum</location>
    </subcellularLocation>
</comment>
<dbReference type="InterPro" id="IPR018711">
    <property type="entry name" value="NAGPA"/>
</dbReference>
<dbReference type="InterPro" id="IPR006714">
    <property type="entry name" value="FlaA"/>
</dbReference>
<reference evidence="5" key="1">
    <citation type="journal article" date="2023" name="Int. J. Syst. Evol. Microbiol.">
        <title>&lt;i&gt;Holtiella tumoricola&lt;/i&gt; gen. nov. sp. nov., isolated from a human clinical sample.</title>
        <authorList>
            <person name="Allen-Vercoe E."/>
            <person name="Daigneault M.C."/>
            <person name="Vancuren S.J."/>
            <person name="Cochrane K."/>
            <person name="O'Neal L.L."/>
            <person name="Sankaranarayanan K."/>
            <person name="Lawson P.A."/>
        </authorList>
    </citation>
    <scope>NUCLEOTIDE SEQUENCE</scope>
    <source>
        <strain evidence="5">CC70A</strain>
    </source>
</reference>
<keyword evidence="5" id="KW-0326">Glycosidase</keyword>
<evidence type="ECO:0000256" key="3">
    <source>
        <dbReference type="SAM" id="SignalP"/>
    </source>
</evidence>
<protein>
    <submittedName>
        <fullName evidence="5">Phosphodiester glycosidase family protein</fullName>
    </submittedName>
</protein>
<evidence type="ECO:0000313" key="6">
    <source>
        <dbReference type="Proteomes" id="UP001169242"/>
    </source>
</evidence>
<dbReference type="Gene3D" id="2.60.40.10">
    <property type="entry name" value="Immunoglobulins"/>
    <property type="match status" value="1"/>
</dbReference>
<evidence type="ECO:0000256" key="1">
    <source>
        <dbReference type="ARBA" id="ARBA00004631"/>
    </source>
</evidence>
<dbReference type="InterPro" id="IPR013783">
    <property type="entry name" value="Ig-like_fold"/>
</dbReference>
<comment type="caution">
    <text evidence="5">The sequence shown here is derived from an EMBL/GenBank/DDBJ whole genome shotgun (WGS) entry which is preliminary data.</text>
</comment>
<proteinExistence type="predicted"/>
<dbReference type="RefSeq" id="WP_271012482.1">
    <property type="nucleotide sequence ID" value="NZ_JAQIFT010000046.1"/>
</dbReference>
<dbReference type="GO" id="GO:0071973">
    <property type="term" value="P:bacterial-type flagellum-dependent cell motility"/>
    <property type="evidence" value="ECO:0007669"/>
    <property type="project" value="InterPro"/>
</dbReference>
<dbReference type="EMBL" id="JAQIFT010000046">
    <property type="protein sequence ID" value="MDA3732248.1"/>
    <property type="molecule type" value="Genomic_DNA"/>
</dbReference>
<feature type="chain" id="PRO_5041445882" evidence="3">
    <location>
        <begin position="26"/>
        <end position="945"/>
    </location>
</feature>
<keyword evidence="3" id="KW-0732">Signal</keyword>
<organism evidence="5 6">
    <name type="scientific">Holtiella tumoricola</name>
    <dbReference type="NCBI Taxonomy" id="3018743"/>
    <lineage>
        <taxon>Bacteria</taxon>
        <taxon>Bacillati</taxon>
        <taxon>Bacillota</taxon>
        <taxon>Clostridia</taxon>
        <taxon>Lachnospirales</taxon>
        <taxon>Cellulosilyticaceae</taxon>
        <taxon>Holtiella</taxon>
    </lineage>
</organism>
<dbReference type="Gene3D" id="2.60.120.260">
    <property type="entry name" value="Galactose-binding domain-like"/>
    <property type="match status" value="1"/>
</dbReference>
<dbReference type="Pfam" id="PF04620">
    <property type="entry name" value="FlaA"/>
    <property type="match status" value="1"/>
</dbReference>
<evidence type="ECO:0000256" key="2">
    <source>
        <dbReference type="ARBA" id="ARBA00022764"/>
    </source>
</evidence>
<dbReference type="PANTHER" id="PTHR40446">
    <property type="entry name" value="N-ACETYLGLUCOSAMINE-1-PHOSPHODIESTER ALPHA-N-ACETYLGLUCOSAMINIDASE"/>
    <property type="match status" value="1"/>
</dbReference>
<sequence length="945" mass="101997">MKAKKLWITFVVSSVIASSFNYSYAAVLHEINQTQQVTNGATHISKEILTSEGWQDLNILRIDLSNPNVELKPITTQVLGERDNILNMATQHGAVAAVNADYFDMSSKTPAFGPVVSDGTIDQAYNNDYNTLGPAKYMGTLLVGEDGTASMDYYSVKMWVEIDGQKAFDLSSYNRIPSSVRIPFIIDRSYYTNNQALITKYQSSVGLYTILVEDDEVTYVSSLNEVVEVPKNGYAIMVSGDKFSTYGPYLTEGAEINIAQVVSLNNAVVEQIENLQMAVGGGGLILKNGAAYQGEAHKVSASSKEPRTIVANTYKENEILLITIDGRLSNTLGATHQDMITILQNLGAKDAMYLDGGGSTTLVARNEGETTLTIQNRPSGTVQRNVANGIGVFTTNATGEVANLTLEPSSERTFVGESITFNLKATDKNGNPVQLNQKEVSLSIAGVTGDFSGFKFSPKTTGNGLVVATVGDVSATAEIKVTQPKGLMIEPATLQLDENATKQVQVYGVDSEGYKIPITTGQITWKSKNSKVSAAGTTIAATNKAIDQLEASYQGATGKVNVVVGPSVVALESFEESLGKWAAGGSTVEGKVEASKEVKYHGNQSIKMTYTFNKDSNKQVAYTVFDKPIVLTEDAKSLNMWILANGQGDTLKVQVEDAKGKVHYLTLADSLNHTGWKYMSAALPNDIAMPAKATKLYVYSANGSKEKRTSAIYMDHVSMTRGDRNAENSSARSDYQFDSHYKPTLQAATGNQYSVKVLGPTSISGMVHSDETLAKMSKKVNTGASMIVQASKNNLPLSLSPKVATYNNTFGQATQGALDVIFVGTDNGGIRETNGSQWAQLKQSLQASTGKHIVLVMSKNPTTQFSDAREGKALHDYLAEYKKTTGKNVFVVTTGSTSKEVRIEDGIRYIRLNGLATSTGQVGEGEYLLFKVVGDDIYYTFESML</sequence>
<dbReference type="GO" id="GO:0016798">
    <property type="term" value="F:hydrolase activity, acting on glycosyl bonds"/>
    <property type="evidence" value="ECO:0007669"/>
    <property type="project" value="UniProtKB-KW"/>
</dbReference>
<dbReference type="PANTHER" id="PTHR40446:SF2">
    <property type="entry name" value="N-ACETYLGLUCOSAMINE-1-PHOSPHODIESTER ALPHA-N-ACETYLGLUCOSAMINIDASE"/>
    <property type="match status" value="1"/>
</dbReference>